<dbReference type="RefSeq" id="WP_248343488.1">
    <property type="nucleotide sequence ID" value="NZ_AP025592.1"/>
</dbReference>
<evidence type="ECO:0000256" key="1">
    <source>
        <dbReference type="ARBA" id="ARBA00022723"/>
    </source>
</evidence>
<dbReference type="PROSITE" id="PS00198">
    <property type="entry name" value="4FE4S_FER_1"/>
    <property type="match status" value="1"/>
</dbReference>
<dbReference type="InterPro" id="IPR017896">
    <property type="entry name" value="4Fe4S_Fe-S-bd"/>
</dbReference>
<dbReference type="Proteomes" id="UP001162734">
    <property type="component" value="Chromosome"/>
</dbReference>
<reference evidence="6" key="1">
    <citation type="journal article" date="2022" name="Int. J. Syst. Evol. Microbiol.">
        <title>Anaeromyxobacter oryzae sp. nov., Anaeromyxobacter diazotrophicus sp. nov. and Anaeromyxobacter paludicola sp. nov., isolated from paddy soils.</title>
        <authorList>
            <person name="Itoh H."/>
            <person name="Xu Z."/>
            <person name="Mise K."/>
            <person name="Masuda Y."/>
            <person name="Ushijima N."/>
            <person name="Hayakawa C."/>
            <person name="Shiratori Y."/>
            <person name="Senoo K."/>
        </authorList>
    </citation>
    <scope>NUCLEOTIDE SEQUENCE [LARGE SCALE GENOMIC DNA]</scope>
    <source>
        <strain evidence="6">Red630</strain>
    </source>
</reference>
<gene>
    <name evidence="5" type="ORF">AMPC_00170</name>
</gene>
<evidence type="ECO:0000313" key="6">
    <source>
        <dbReference type="Proteomes" id="UP001162734"/>
    </source>
</evidence>
<accession>A0ABN6N115</accession>
<dbReference type="PANTHER" id="PTHR43312">
    <property type="entry name" value="D-THREO-ALDOSE 1-DEHYDROGENASE"/>
    <property type="match status" value="1"/>
</dbReference>
<proteinExistence type="predicted"/>
<feature type="domain" description="4Fe-4S ferredoxin-type" evidence="4">
    <location>
        <begin position="335"/>
        <end position="368"/>
    </location>
</feature>
<dbReference type="SUPFAM" id="SSF51430">
    <property type="entry name" value="NAD(P)-linked oxidoreductase"/>
    <property type="match status" value="1"/>
</dbReference>
<dbReference type="InterPro" id="IPR036812">
    <property type="entry name" value="NAD(P)_OxRdtase_dom_sf"/>
</dbReference>
<evidence type="ECO:0000256" key="3">
    <source>
        <dbReference type="ARBA" id="ARBA00023014"/>
    </source>
</evidence>
<dbReference type="PROSITE" id="PS51379">
    <property type="entry name" value="4FE4S_FER_2"/>
    <property type="match status" value="1"/>
</dbReference>
<evidence type="ECO:0000256" key="2">
    <source>
        <dbReference type="ARBA" id="ARBA00023004"/>
    </source>
</evidence>
<keyword evidence="2" id="KW-0408">Iron</keyword>
<protein>
    <submittedName>
        <fullName evidence="5">Aldo/keto reductase</fullName>
    </submittedName>
</protein>
<dbReference type="Pfam" id="PF00248">
    <property type="entry name" value="Aldo_ket_red"/>
    <property type="match status" value="1"/>
</dbReference>
<evidence type="ECO:0000313" key="5">
    <source>
        <dbReference type="EMBL" id="BDG06904.1"/>
    </source>
</evidence>
<dbReference type="InterPro" id="IPR053135">
    <property type="entry name" value="AKR2_Oxidoreductase"/>
</dbReference>
<dbReference type="InterPro" id="IPR009051">
    <property type="entry name" value="Helical_ferredxn"/>
</dbReference>
<dbReference type="InterPro" id="IPR023210">
    <property type="entry name" value="NADP_OxRdtase_dom"/>
</dbReference>
<dbReference type="Gene3D" id="1.10.1060.10">
    <property type="entry name" value="Alpha-helical ferredoxin"/>
    <property type="match status" value="1"/>
</dbReference>
<dbReference type="Gene3D" id="3.20.20.100">
    <property type="entry name" value="NADP-dependent oxidoreductase domain"/>
    <property type="match status" value="1"/>
</dbReference>
<dbReference type="CDD" id="cd19096">
    <property type="entry name" value="AKR_Fe-S_oxidoreductase"/>
    <property type="match status" value="1"/>
</dbReference>
<dbReference type="EMBL" id="AP025592">
    <property type="protein sequence ID" value="BDG06904.1"/>
    <property type="molecule type" value="Genomic_DNA"/>
</dbReference>
<name>A0ABN6N115_9BACT</name>
<keyword evidence="6" id="KW-1185">Reference proteome</keyword>
<keyword evidence="1" id="KW-0479">Metal-binding</keyword>
<dbReference type="InterPro" id="IPR017900">
    <property type="entry name" value="4Fe4S_Fe_S_CS"/>
</dbReference>
<dbReference type="Pfam" id="PF13187">
    <property type="entry name" value="Fer4_9"/>
    <property type="match status" value="1"/>
</dbReference>
<sequence length="378" mass="41029">MQHRSFPKIPGLAVSTLGLGAMRLPTIAGDPGRIDEEAATGLVHEAIRAGVNYVDTAWPYHAGASEPFLGRALAGGWRARVQLATKSPVWEMKAEGDWERILDRQLERLATDRIDFYLLHALDGARWDTVQRLRGLAALERARADGRIGHLGFSFHGPASDFATIVDAYDWELCQLQLNYLDQGFQAGLDGLRRAAERRIGVVVMEPLRGGALAASPPAIRSLLARGGRPWSPAEWALRWLWSRPEVVTVLSGMGAAAQLAENAAAAAAAAPLSAGELSLLEEARAWYQARMAVPCTTCGYCQPCPTGVAIADVFNSWNSGRMFEDPRSAAWIYRKFQLDPGAGADQCQECGACVERCPQGIAIPERLREAHAYLTAG</sequence>
<evidence type="ECO:0000259" key="4">
    <source>
        <dbReference type="PROSITE" id="PS51379"/>
    </source>
</evidence>
<dbReference type="PANTHER" id="PTHR43312:SF2">
    <property type="entry name" value="OXIDOREDUCTASE"/>
    <property type="match status" value="1"/>
</dbReference>
<organism evidence="5 6">
    <name type="scientific">Anaeromyxobacter paludicola</name>
    <dbReference type="NCBI Taxonomy" id="2918171"/>
    <lineage>
        <taxon>Bacteria</taxon>
        <taxon>Pseudomonadati</taxon>
        <taxon>Myxococcota</taxon>
        <taxon>Myxococcia</taxon>
        <taxon>Myxococcales</taxon>
        <taxon>Cystobacterineae</taxon>
        <taxon>Anaeromyxobacteraceae</taxon>
        <taxon>Anaeromyxobacter</taxon>
    </lineage>
</organism>
<keyword evidence="3" id="KW-0411">Iron-sulfur</keyword>
<dbReference type="SUPFAM" id="SSF46548">
    <property type="entry name" value="alpha-helical ferredoxin"/>
    <property type="match status" value="1"/>
</dbReference>